<comment type="subcellular location">
    <subcellularLocation>
        <location evidence="1">Membrane</location>
        <topology evidence="1">Multi-pass membrane protein</topology>
    </subcellularLocation>
</comment>
<evidence type="ECO:0000256" key="2">
    <source>
        <dbReference type="ARBA" id="ARBA00022692"/>
    </source>
</evidence>
<keyword evidence="9" id="KW-1185">Reference proteome</keyword>
<dbReference type="EMBL" id="JBBXJM010000004">
    <property type="protein sequence ID" value="KAL1409007.1"/>
    <property type="molecule type" value="Genomic_DNA"/>
</dbReference>
<feature type="transmembrane region" description="Helical" evidence="6">
    <location>
        <begin position="50"/>
        <end position="74"/>
    </location>
</feature>
<dbReference type="PANTHER" id="PTHR23501:SF87">
    <property type="entry name" value="SIDEROPHORE IRON TRANSPORTER 2"/>
    <property type="match status" value="1"/>
</dbReference>
<feature type="transmembrane region" description="Helical" evidence="6">
    <location>
        <begin position="405"/>
        <end position="424"/>
    </location>
</feature>
<evidence type="ECO:0000313" key="9">
    <source>
        <dbReference type="Proteomes" id="UP001565368"/>
    </source>
</evidence>
<dbReference type="InterPro" id="IPR036259">
    <property type="entry name" value="MFS_trans_sf"/>
</dbReference>
<dbReference type="Pfam" id="PF07690">
    <property type="entry name" value="MFS_1"/>
    <property type="match status" value="1"/>
</dbReference>
<feature type="region of interest" description="Disordered" evidence="5">
    <location>
        <begin position="1"/>
        <end position="26"/>
    </location>
</feature>
<dbReference type="InterPro" id="IPR011701">
    <property type="entry name" value="MFS"/>
</dbReference>
<feature type="domain" description="Major facilitator superfamily (MFS) profile" evidence="7">
    <location>
        <begin position="52"/>
        <end position="568"/>
    </location>
</feature>
<feature type="transmembrane region" description="Helical" evidence="6">
    <location>
        <begin position="269"/>
        <end position="289"/>
    </location>
</feature>
<feature type="transmembrane region" description="Helical" evidence="6">
    <location>
        <begin position="301"/>
        <end position="321"/>
    </location>
</feature>
<evidence type="ECO:0000256" key="1">
    <source>
        <dbReference type="ARBA" id="ARBA00004141"/>
    </source>
</evidence>
<feature type="transmembrane region" description="Helical" evidence="6">
    <location>
        <begin position="174"/>
        <end position="198"/>
    </location>
</feature>
<protein>
    <recommendedName>
        <fullName evidence="7">Major facilitator superfamily (MFS) profile domain-containing protein</fullName>
    </recommendedName>
</protein>
<dbReference type="PROSITE" id="PS50850">
    <property type="entry name" value="MFS"/>
    <property type="match status" value="1"/>
</dbReference>
<feature type="transmembrane region" description="Helical" evidence="6">
    <location>
        <begin position="117"/>
        <end position="135"/>
    </location>
</feature>
<dbReference type="InterPro" id="IPR020846">
    <property type="entry name" value="MFS_dom"/>
</dbReference>
<proteinExistence type="predicted"/>
<feature type="transmembrane region" description="Helical" evidence="6">
    <location>
        <begin position="86"/>
        <end position="105"/>
    </location>
</feature>
<feature type="transmembrane region" description="Helical" evidence="6">
    <location>
        <begin position="218"/>
        <end position="239"/>
    </location>
</feature>
<feature type="transmembrane region" description="Helical" evidence="6">
    <location>
        <begin position="333"/>
        <end position="354"/>
    </location>
</feature>
<evidence type="ECO:0000256" key="6">
    <source>
        <dbReference type="SAM" id="Phobius"/>
    </source>
</evidence>
<keyword evidence="4 6" id="KW-0472">Membrane</keyword>
<evidence type="ECO:0000313" key="8">
    <source>
        <dbReference type="EMBL" id="KAL1409007.1"/>
    </source>
</evidence>
<keyword evidence="3 6" id="KW-1133">Transmembrane helix</keyword>
<dbReference type="GeneID" id="95986874"/>
<feature type="transmembrane region" description="Helical" evidence="6">
    <location>
        <begin position="374"/>
        <end position="398"/>
    </location>
</feature>
<accession>A0ABR3Q395</accession>
<dbReference type="SUPFAM" id="SSF103473">
    <property type="entry name" value="MFS general substrate transporter"/>
    <property type="match status" value="1"/>
</dbReference>
<feature type="compositionally biased region" description="Basic and acidic residues" evidence="5">
    <location>
        <begin position="1"/>
        <end position="20"/>
    </location>
</feature>
<keyword evidence="2 6" id="KW-0812">Transmembrane</keyword>
<gene>
    <name evidence="8" type="ORF">Q8F55_005831</name>
</gene>
<evidence type="ECO:0000256" key="4">
    <source>
        <dbReference type="ARBA" id="ARBA00023136"/>
    </source>
</evidence>
<dbReference type="RefSeq" id="XP_069208951.1">
    <property type="nucleotide sequence ID" value="XM_069354309.1"/>
</dbReference>
<feature type="transmembrane region" description="Helical" evidence="6">
    <location>
        <begin position="545"/>
        <end position="564"/>
    </location>
</feature>
<dbReference type="Gene3D" id="1.20.1250.20">
    <property type="entry name" value="MFS general substrate transporter like domains"/>
    <property type="match status" value="2"/>
</dbReference>
<evidence type="ECO:0000259" key="7">
    <source>
        <dbReference type="PROSITE" id="PS50850"/>
    </source>
</evidence>
<comment type="caution">
    <text evidence="8">The sequence shown here is derived from an EMBL/GenBank/DDBJ whole genome shotgun (WGS) entry which is preliminary data.</text>
</comment>
<organism evidence="8 9">
    <name type="scientific">Vanrija albida</name>
    <dbReference type="NCBI Taxonomy" id="181172"/>
    <lineage>
        <taxon>Eukaryota</taxon>
        <taxon>Fungi</taxon>
        <taxon>Dikarya</taxon>
        <taxon>Basidiomycota</taxon>
        <taxon>Agaricomycotina</taxon>
        <taxon>Tremellomycetes</taxon>
        <taxon>Trichosporonales</taxon>
        <taxon>Trichosporonaceae</taxon>
        <taxon>Vanrija</taxon>
    </lineage>
</organism>
<feature type="transmembrane region" description="Helical" evidence="6">
    <location>
        <begin position="141"/>
        <end position="162"/>
    </location>
</feature>
<name>A0ABR3Q395_9TREE</name>
<sequence>MASLEPEKTRVETTQHEPKVDYPSASSSEETLVGVNKVQAANSVGPKTKWVLYISIGLAAYIYSLDGTTTWQYLVYATSSFFEHSFSGTIDTAGAIIIAIGKPLMAKLADVIGRAETFIIVGVLYAVGYAMIAGAKNVGTIAGGMIIYRFGYTGLQILQQVLIADITTLRWRGIMSALVSAPFIINAFVSAEIAESILPAPDAQGLRPAGDESWRWGYGMFAIMVPVILIPICGSLLWAQHKARKERRYLRDESSAGTKVKRALIDMDIGGLFLILASLGLILIPLGLAPKAVRQWKTPSMIAMITVGAVMFPVFLLYEFFVPKRPVFPMRWLLRMPILGACLIGFFDFVSFYLQYQFLFSFMTVTQPTWSNRVLNYFMQTQTVALTVFGILAGVIMAATRRFKWMLIIGLLIRLLGVGLMLHARSPSGNVASLVMCQVLQGIGGGFAAISTQVGAQAAVSHVDVATVTAMVLLLTEIGNGVGTAAATTIWTEYMPRALAEHVPGNNATLNAQLFGSITTIMTYPLDDPIRVGAIEAYRSVMHRLVLGALIVAIFPPIFAFIFMKDIRLGDTQNAVDGKNLAGEQVEDGQLGHHGEAVVPLSGGRERKVSVAGV</sequence>
<reference evidence="8 9" key="1">
    <citation type="submission" date="2023-08" db="EMBL/GenBank/DDBJ databases">
        <title>Annotated Genome Sequence of Vanrija albida AlHP1.</title>
        <authorList>
            <person name="Herzog R."/>
        </authorList>
    </citation>
    <scope>NUCLEOTIDE SEQUENCE [LARGE SCALE GENOMIC DNA]</scope>
    <source>
        <strain evidence="8 9">AlHP1</strain>
    </source>
</reference>
<evidence type="ECO:0000256" key="3">
    <source>
        <dbReference type="ARBA" id="ARBA00022989"/>
    </source>
</evidence>
<evidence type="ECO:0000256" key="5">
    <source>
        <dbReference type="SAM" id="MobiDB-lite"/>
    </source>
</evidence>
<dbReference type="PANTHER" id="PTHR23501">
    <property type="entry name" value="MAJOR FACILITATOR SUPERFAMILY"/>
    <property type="match status" value="1"/>
</dbReference>
<dbReference type="Proteomes" id="UP001565368">
    <property type="component" value="Unassembled WGS sequence"/>
</dbReference>